<reference evidence="7 8" key="1">
    <citation type="journal article" date="2024" name="Science">
        <title>Giant polyketide synthase enzymes in the biosynthesis of giant marine polyether toxins.</title>
        <authorList>
            <person name="Fallon T.R."/>
            <person name="Shende V.V."/>
            <person name="Wierzbicki I.H."/>
            <person name="Pendleton A.L."/>
            <person name="Watervoot N.F."/>
            <person name="Auber R.P."/>
            <person name="Gonzalez D.J."/>
            <person name="Wisecaver J.H."/>
            <person name="Moore B.S."/>
        </authorList>
    </citation>
    <scope>NUCLEOTIDE SEQUENCE [LARGE SCALE GENOMIC DNA]</scope>
    <source>
        <strain evidence="7 8">12B1</strain>
    </source>
</reference>
<feature type="domain" description="EF-hand" evidence="6">
    <location>
        <begin position="468"/>
        <end position="503"/>
    </location>
</feature>
<feature type="domain" description="EF-hand" evidence="6">
    <location>
        <begin position="252"/>
        <end position="287"/>
    </location>
</feature>
<dbReference type="GO" id="GO:0051639">
    <property type="term" value="P:actin filament network formation"/>
    <property type="evidence" value="ECO:0007669"/>
    <property type="project" value="TreeGrafter"/>
</dbReference>
<keyword evidence="2" id="KW-0677">Repeat</keyword>
<keyword evidence="4" id="KW-0009">Actin-binding</keyword>
<dbReference type="GO" id="GO:0051015">
    <property type="term" value="F:actin filament binding"/>
    <property type="evidence" value="ECO:0007669"/>
    <property type="project" value="InterPro"/>
</dbReference>
<dbReference type="FunFam" id="1.10.418.10:FF:000010">
    <property type="entry name" value="Plastin-3 isoform 1"/>
    <property type="match status" value="1"/>
</dbReference>
<accession>A0AB34JAL3</accession>
<keyword evidence="3" id="KW-0106">Calcium</keyword>
<dbReference type="CDD" id="cd21219">
    <property type="entry name" value="CH_PLS_FIM_rpt3"/>
    <property type="match status" value="1"/>
</dbReference>
<dbReference type="GO" id="GO:0032432">
    <property type="term" value="C:actin filament bundle"/>
    <property type="evidence" value="ECO:0007669"/>
    <property type="project" value="TreeGrafter"/>
</dbReference>
<dbReference type="GO" id="GO:0005509">
    <property type="term" value="F:calcium ion binding"/>
    <property type="evidence" value="ECO:0007669"/>
    <property type="project" value="InterPro"/>
</dbReference>
<dbReference type="PANTHER" id="PTHR19961">
    <property type="entry name" value="FIMBRIN/PLASTIN"/>
    <property type="match status" value="1"/>
</dbReference>
<evidence type="ECO:0000259" key="5">
    <source>
        <dbReference type="PROSITE" id="PS50021"/>
    </source>
</evidence>
<evidence type="ECO:0000259" key="6">
    <source>
        <dbReference type="PROSITE" id="PS50222"/>
    </source>
</evidence>
<dbReference type="Pfam" id="PF13499">
    <property type="entry name" value="EF-hand_7"/>
    <property type="match status" value="1"/>
</dbReference>
<dbReference type="InterPro" id="IPR011992">
    <property type="entry name" value="EF-hand-dom_pair"/>
</dbReference>
<name>A0AB34JAL3_PRYPA</name>
<dbReference type="GO" id="GO:0005737">
    <property type="term" value="C:cytoplasm"/>
    <property type="evidence" value="ECO:0007669"/>
    <property type="project" value="TreeGrafter"/>
</dbReference>
<evidence type="ECO:0000256" key="2">
    <source>
        <dbReference type="ARBA" id="ARBA00022737"/>
    </source>
</evidence>
<dbReference type="SMART" id="SM00054">
    <property type="entry name" value="EFh"/>
    <property type="match status" value="3"/>
</dbReference>
<keyword evidence="1" id="KW-0479">Metal-binding</keyword>
<protein>
    <recommendedName>
        <fullName evidence="9">Fimbrin</fullName>
    </recommendedName>
</protein>
<dbReference type="CDD" id="cd21220">
    <property type="entry name" value="CH_PLS_FIM_rpt4"/>
    <property type="match status" value="1"/>
</dbReference>
<dbReference type="PROSITE" id="PS00020">
    <property type="entry name" value="ACTININ_2"/>
    <property type="match status" value="1"/>
</dbReference>
<dbReference type="PROSITE" id="PS00018">
    <property type="entry name" value="EF_HAND_1"/>
    <property type="match status" value="2"/>
</dbReference>
<dbReference type="GO" id="GO:0051017">
    <property type="term" value="P:actin filament bundle assembly"/>
    <property type="evidence" value="ECO:0007669"/>
    <property type="project" value="InterPro"/>
</dbReference>
<dbReference type="InterPro" id="IPR039959">
    <property type="entry name" value="Fimbrin/Plastin"/>
</dbReference>
<dbReference type="Gene3D" id="1.10.238.10">
    <property type="entry name" value="EF-hand"/>
    <property type="match status" value="2"/>
</dbReference>
<evidence type="ECO:0000256" key="3">
    <source>
        <dbReference type="ARBA" id="ARBA00022837"/>
    </source>
</evidence>
<evidence type="ECO:0008006" key="9">
    <source>
        <dbReference type="Google" id="ProtNLM"/>
    </source>
</evidence>
<dbReference type="Pfam" id="PF00307">
    <property type="entry name" value="CH"/>
    <property type="match status" value="4"/>
</dbReference>
<dbReference type="EMBL" id="JBGBPQ010000010">
    <property type="protein sequence ID" value="KAL1519075.1"/>
    <property type="molecule type" value="Genomic_DNA"/>
</dbReference>
<evidence type="ECO:0000313" key="7">
    <source>
        <dbReference type="EMBL" id="KAL1519075.1"/>
    </source>
</evidence>
<evidence type="ECO:0000313" key="8">
    <source>
        <dbReference type="Proteomes" id="UP001515480"/>
    </source>
</evidence>
<comment type="caution">
    <text evidence="7">The sequence shown here is derived from an EMBL/GenBank/DDBJ whole genome shotgun (WGS) entry which is preliminary data.</text>
</comment>
<dbReference type="GO" id="GO:0005884">
    <property type="term" value="C:actin filament"/>
    <property type="evidence" value="ECO:0007669"/>
    <property type="project" value="TreeGrafter"/>
</dbReference>
<proteinExistence type="predicted"/>
<dbReference type="CDD" id="cd21217">
    <property type="entry name" value="CH_PLS_FIM_rpt1"/>
    <property type="match status" value="1"/>
</dbReference>
<feature type="domain" description="Calponin-homology (CH)" evidence="5">
    <location>
        <begin position="570"/>
        <end position="687"/>
    </location>
</feature>
<dbReference type="PROSITE" id="PS00019">
    <property type="entry name" value="ACTININ_1"/>
    <property type="match status" value="1"/>
</dbReference>
<feature type="domain" description="EF-hand" evidence="6">
    <location>
        <begin position="504"/>
        <end position="539"/>
    </location>
</feature>
<dbReference type="InterPro" id="IPR001715">
    <property type="entry name" value="CH_dom"/>
</dbReference>
<dbReference type="PROSITE" id="PS50222">
    <property type="entry name" value="EF_HAND_2"/>
    <property type="match status" value="3"/>
</dbReference>
<organism evidence="7 8">
    <name type="scientific">Prymnesium parvum</name>
    <name type="common">Toxic golden alga</name>
    <dbReference type="NCBI Taxonomy" id="97485"/>
    <lineage>
        <taxon>Eukaryota</taxon>
        <taxon>Haptista</taxon>
        <taxon>Haptophyta</taxon>
        <taxon>Prymnesiophyceae</taxon>
        <taxon>Prymnesiales</taxon>
        <taxon>Prymnesiaceae</taxon>
        <taxon>Prymnesium</taxon>
    </lineage>
</organism>
<dbReference type="InterPro" id="IPR018247">
    <property type="entry name" value="EF_Hand_1_Ca_BS"/>
</dbReference>
<dbReference type="AlphaFoldDB" id="A0AB34JAL3"/>
<dbReference type="SMART" id="SM00033">
    <property type="entry name" value="CH"/>
    <property type="match status" value="4"/>
</dbReference>
<keyword evidence="8" id="KW-1185">Reference proteome</keyword>
<dbReference type="InterPro" id="IPR002048">
    <property type="entry name" value="EF_hand_dom"/>
</dbReference>
<sequence length="1085" mass="119776">MATLQTLSTNDQFELPDEALETESRFRSLSTEISTAAPPLKHVETVDKSAPVIEGGVKIKENPFKSVLAEIGEPTTPARLKHVDEAKDASAPLIDPSVVIKPSPFKSLNAEIAEFAAATEAAGGDKRFSLSNMRSSMTKLVRRSSSRRGSAPVLGGGAAALAFAEGDAVAFLHPKLGTYVDGTLLKSAAGKHRVEDKDGVIYWVDTKDLTACGEKHGEMSMASRTQSDLKSGLKRSSLANEVKRFENIYTEAELEEHFAMFKEYDLDDSGFLSATNLLAILEAMGIEATRQQVNNMIEEVAIFSGHENDGHLSFRDYIMCLEYEKKAGEGLDQIAEEEETEVPSRRYSQAENMSSVFSKVDRMAKDRIKMFQASVEEAAKANKQSPAAVMKQNKFAARLAKFQQPDPSPTSRQAEKFVKSSIKAHMSAFETASKEVPSKKAFRQAWKSAAEKKPPGSVFGRTAVMDDETAQQMRELFNSFDTDKSGKIDLNELEQAMSRLGIDTTKEKLAAMMDEADEDKNHTISFDEFVKVVERSKTTGAGSMFSTVVTQQAAQLLQQKKDNVVHSFAMDECLAFVNHINRKLGNDPQLKYLLPISTKDVSALFPAVSDGVLLCKLINEAVPETIDERVLNLSPTNKFHITENQNSAINGAKSIGIKVVNIGAGDLIDATPHLILGLIWQLVKLQLVSNINLKSHPFLVRLLQEGETLEAFMKLSPEKILMRWFNYHLAQAGCSRRVNNWGSDLQDSELYAHLLQQIDPEKLASTRMLKTSNLHERAKYIATNGARMGAEFTIQPEDIVGGNEKLNFGFTAALFNACPGLEDEEVDPSLLADMPDEDEDDSREERAFRMWINSLGLDAYVVNLFDDLRDGLVILQTMDHVKPGVVAWSKVNKACRTVFQKTENQNYAVSLAKDPFSFSLVGVQGKDLVDGNKKLTLALIWQLMRYHLISFLESLRTLSGSGTRISDTEIVRWANAQVASTGSSRTMKDFQDKSIANSLFLIDLLSAVEPRAINRDLVTPGNGEEERKMNAKYAISCARKVGCSIFLLWEDIVEVRPKMILSFIAALMAVALSRGKAGVGSVEVD</sequence>
<dbReference type="Gene3D" id="1.10.418.10">
    <property type="entry name" value="Calponin-like domain"/>
    <property type="match status" value="4"/>
</dbReference>
<dbReference type="SUPFAM" id="SSF47576">
    <property type="entry name" value="Calponin-homology domain, CH-domain"/>
    <property type="match status" value="1"/>
</dbReference>
<dbReference type="InterPro" id="IPR036872">
    <property type="entry name" value="CH_dom_sf"/>
</dbReference>
<dbReference type="InterPro" id="IPR001589">
    <property type="entry name" value="Actinin_actin-bd_CS"/>
</dbReference>
<dbReference type="PANTHER" id="PTHR19961:SF18">
    <property type="entry name" value="FI19014P1"/>
    <property type="match status" value="1"/>
</dbReference>
<feature type="domain" description="Calponin-homology (CH)" evidence="5">
    <location>
        <begin position="964"/>
        <end position="1072"/>
    </location>
</feature>
<feature type="domain" description="Calponin-homology (CH)" evidence="5">
    <location>
        <begin position="715"/>
        <end position="819"/>
    </location>
</feature>
<feature type="domain" description="Calponin-homology (CH)" evidence="5">
    <location>
        <begin position="842"/>
        <end position="948"/>
    </location>
</feature>
<dbReference type="SUPFAM" id="SSF47473">
    <property type="entry name" value="EF-hand"/>
    <property type="match status" value="1"/>
</dbReference>
<dbReference type="Proteomes" id="UP001515480">
    <property type="component" value="Unassembled WGS sequence"/>
</dbReference>
<dbReference type="PROSITE" id="PS50021">
    <property type="entry name" value="CH"/>
    <property type="match status" value="4"/>
</dbReference>
<dbReference type="CDD" id="cd00051">
    <property type="entry name" value="EFh"/>
    <property type="match status" value="2"/>
</dbReference>
<evidence type="ECO:0000256" key="1">
    <source>
        <dbReference type="ARBA" id="ARBA00022723"/>
    </source>
</evidence>
<gene>
    <name evidence="7" type="ORF">AB1Y20_003342</name>
</gene>
<dbReference type="FunFam" id="1.10.418.10:FF:000042">
    <property type="entry name" value="Fimbrin, putative"/>
    <property type="match status" value="1"/>
</dbReference>
<evidence type="ECO:0000256" key="4">
    <source>
        <dbReference type="ARBA" id="ARBA00023203"/>
    </source>
</evidence>